<name>A0A9J6GQ64_HAELO</name>
<feature type="compositionally biased region" description="Polar residues" evidence="5">
    <location>
        <begin position="13"/>
        <end position="25"/>
    </location>
</feature>
<dbReference type="Gene3D" id="1.10.472.10">
    <property type="entry name" value="Cyclin-like"/>
    <property type="match status" value="1"/>
</dbReference>
<dbReference type="InterPro" id="IPR036915">
    <property type="entry name" value="Cyclin-like_sf"/>
</dbReference>
<comment type="caution">
    <text evidence="7">The sequence shown here is derived from an EMBL/GenBank/DDBJ whole genome shotgun (WGS) entry which is preliminary data.</text>
</comment>
<sequence length="343" mass="39198">MCQPHSWRCFSDPRSSLNPGRSTEPSAFHSAPIWDGPSSRHRCRQDKLAEKKEAATRSSEVDGMAELLCLEKDVDFQERPEGQGPVCSYRDPAIFDDAAVLDNLLRSEERYSINPRYFACVQKELSTNMRRIVGRWMLEVCEVELCRPEVYPLAMNCLDRFLSVRPVRKCQLQLTGAVCMLLASKFRQTKPLSLERLCMFTDHSVTRQEIKRREMRPKIVSYSFSSSPLCVLIDPQFVFPRRRAQRALASVSFLGNDGRQTDAPPGKNFFTRNDVHTLLASRLCRRLRACCQRLGSLCLDAGFWSRGGVAYSWLSFRYCFDDVSGPLQLHAFGHVLVASRQLL</sequence>
<dbReference type="AlphaFoldDB" id="A0A9J6GQ64"/>
<feature type="region of interest" description="Disordered" evidence="5">
    <location>
        <begin position="11"/>
        <end position="40"/>
    </location>
</feature>
<dbReference type="SUPFAM" id="SSF47954">
    <property type="entry name" value="Cyclin-like"/>
    <property type="match status" value="1"/>
</dbReference>
<dbReference type="InterPro" id="IPR048258">
    <property type="entry name" value="Cyclins_cyclin-box"/>
</dbReference>
<dbReference type="Proteomes" id="UP000821853">
    <property type="component" value="Chromosome 8"/>
</dbReference>
<evidence type="ECO:0000256" key="1">
    <source>
        <dbReference type="ARBA" id="ARBA00022618"/>
    </source>
</evidence>
<reference evidence="7 8" key="1">
    <citation type="journal article" date="2020" name="Cell">
        <title>Large-Scale Comparative Analyses of Tick Genomes Elucidate Their Genetic Diversity and Vector Capacities.</title>
        <authorList>
            <consortium name="Tick Genome and Microbiome Consortium (TIGMIC)"/>
            <person name="Jia N."/>
            <person name="Wang J."/>
            <person name="Shi W."/>
            <person name="Du L."/>
            <person name="Sun Y."/>
            <person name="Zhan W."/>
            <person name="Jiang J.F."/>
            <person name="Wang Q."/>
            <person name="Zhang B."/>
            <person name="Ji P."/>
            <person name="Bell-Sakyi L."/>
            <person name="Cui X.M."/>
            <person name="Yuan T.T."/>
            <person name="Jiang B.G."/>
            <person name="Yang W.F."/>
            <person name="Lam T.T."/>
            <person name="Chang Q.C."/>
            <person name="Ding S.J."/>
            <person name="Wang X.J."/>
            <person name="Zhu J.G."/>
            <person name="Ruan X.D."/>
            <person name="Zhao L."/>
            <person name="Wei J.T."/>
            <person name="Ye R.Z."/>
            <person name="Que T.C."/>
            <person name="Du C.H."/>
            <person name="Zhou Y.H."/>
            <person name="Cheng J.X."/>
            <person name="Dai P.F."/>
            <person name="Guo W.B."/>
            <person name="Han X.H."/>
            <person name="Huang E.J."/>
            <person name="Li L.F."/>
            <person name="Wei W."/>
            <person name="Gao Y.C."/>
            <person name="Liu J.Z."/>
            <person name="Shao H.Z."/>
            <person name="Wang X."/>
            <person name="Wang C.C."/>
            <person name="Yang T.C."/>
            <person name="Huo Q.B."/>
            <person name="Li W."/>
            <person name="Chen H.Y."/>
            <person name="Chen S.E."/>
            <person name="Zhou L.G."/>
            <person name="Ni X.B."/>
            <person name="Tian J.H."/>
            <person name="Sheng Y."/>
            <person name="Liu T."/>
            <person name="Pan Y.S."/>
            <person name="Xia L.Y."/>
            <person name="Li J."/>
            <person name="Zhao F."/>
            <person name="Cao W.C."/>
        </authorList>
    </citation>
    <scope>NUCLEOTIDE SEQUENCE [LARGE SCALE GENOMIC DNA]</scope>
    <source>
        <strain evidence="7">HaeL-2018</strain>
    </source>
</reference>
<keyword evidence="3" id="KW-0131">Cell cycle</keyword>
<dbReference type="GO" id="GO:0000278">
    <property type="term" value="P:mitotic cell cycle"/>
    <property type="evidence" value="ECO:0007669"/>
    <property type="project" value="UniProtKB-ARBA"/>
</dbReference>
<dbReference type="OrthoDB" id="306099at2759"/>
<dbReference type="FunFam" id="1.10.472.10:FF:000003">
    <property type="entry name" value="G1/S-specific cyclin-D2"/>
    <property type="match status" value="1"/>
</dbReference>
<organism evidence="7 8">
    <name type="scientific">Haemaphysalis longicornis</name>
    <name type="common">Bush tick</name>
    <dbReference type="NCBI Taxonomy" id="44386"/>
    <lineage>
        <taxon>Eukaryota</taxon>
        <taxon>Metazoa</taxon>
        <taxon>Ecdysozoa</taxon>
        <taxon>Arthropoda</taxon>
        <taxon>Chelicerata</taxon>
        <taxon>Arachnida</taxon>
        <taxon>Acari</taxon>
        <taxon>Parasitiformes</taxon>
        <taxon>Ixodida</taxon>
        <taxon>Ixodoidea</taxon>
        <taxon>Ixodidae</taxon>
        <taxon>Haemaphysalinae</taxon>
        <taxon>Haemaphysalis</taxon>
    </lineage>
</organism>
<evidence type="ECO:0000256" key="3">
    <source>
        <dbReference type="ARBA" id="ARBA00023306"/>
    </source>
</evidence>
<keyword evidence="8" id="KW-1185">Reference proteome</keyword>
<comment type="similarity">
    <text evidence="4">Belongs to the cyclin family.</text>
</comment>
<evidence type="ECO:0000256" key="5">
    <source>
        <dbReference type="SAM" id="MobiDB-lite"/>
    </source>
</evidence>
<proteinExistence type="inferred from homology"/>
<evidence type="ECO:0000256" key="4">
    <source>
        <dbReference type="RuleBase" id="RU000383"/>
    </source>
</evidence>
<dbReference type="InterPro" id="IPR006671">
    <property type="entry name" value="Cyclin_N"/>
</dbReference>
<dbReference type="SMART" id="SM00385">
    <property type="entry name" value="CYCLIN"/>
    <property type="match status" value="1"/>
</dbReference>
<evidence type="ECO:0000256" key="2">
    <source>
        <dbReference type="ARBA" id="ARBA00023127"/>
    </source>
</evidence>
<dbReference type="EMBL" id="JABSTR010000010">
    <property type="protein sequence ID" value="KAH9380638.1"/>
    <property type="molecule type" value="Genomic_DNA"/>
</dbReference>
<dbReference type="VEuPathDB" id="VectorBase:HLOH_062176"/>
<keyword evidence="2 4" id="KW-0195">Cyclin</keyword>
<dbReference type="InterPro" id="IPR013763">
    <property type="entry name" value="Cyclin-like_dom"/>
</dbReference>
<feature type="domain" description="Cyclin-like" evidence="6">
    <location>
        <begin position="135"/>
        <end position="219"/>
    </location>
</feature>
<dbReference type="PROSITE" id="PS00292">
    <property type="entry name" value="CYCLINS"/>
    <property type="match status" value="1"/>
</dbReference>
<dbReference type="GO" id="GO:0051301">
    <property type="term" value="P:cell division"/>
    <property type="evidence" value="ECO:0007669"/>
    <property type="project" value="UniProtKB-KW"/>
</dbReference>
<dbReference type="PANTHER" id="PTHR10177">
    <property type="entry name" value="CYCLINS"/>
    <property type="match status" value="1"/>
</dbReference>
<accession>A0A9J6GQ64</accession>
<dbReference type="Pfam" id="PF00134">
    <property type="entry name" value="Cyclin_N"/>
    <property type="match status" value="1"/>
</dbReference>
<evidence type="ECO:0000313" key="8">
    <source>
        <dbReference type="Proteomes" id="UP000821853"/>
    </source>
</evidence>
<gene>
    <name evidence="7" type="ORF">HPB48_013329</name>
</gene>
<keyword evidence="1" id="KW-0132">Cell division</keyword>
<dbReference type="InterPro" id="IPR039361">
    <property type="entry name" value="Cyclin"/>
</dbReference>
<protein>
    <recommendedName>
        <fullName evidence="6">Cyclin-like domain-containing protein</fullName>
    </recommendedName>
</protein>
<evidence type="ECO:0000313" key="7">
    <source>
        <dbReference type="EMBL" id="KAH9380638.1"/>
    </source>
</evidence>
<evidence type="ECO:0000259" key="6">
    <source>
        <dbReference type="SMART" id="SM00385"/>
    </source>
</evidence>